<protein>
    <submittedName>
        <fullName evidence="3">DUF3592 domain-containing protein</fullName>
    </submittedName>
</protein>
<dbReference type="AlphaFoldDB" id="A0AAE3UC19"/>
<feature type="transmembrane region" description="Helical" evidence="1">
    <location>
        <begin position="125"/>
        <end position="143"/>
    </location>
</feature>
<organism evidence="3 4">
    <name type="scientific">Xanthocytophaga flava</name>
    <dbReference type="NCBI Taxonomy" id="3048013"/>
    <lineage>
        <taxon>Bacteria</taxon>
        <taxon>Pseudomonadati</taxon>
        <taxon>Bacteroidota</taxon>
        <taxon>Cytophagia</taxon>
        <taxon>Cytophagales</taxon>
        <taxon>Rhodocytophagaceae</taxon>
        <taxon>Xanthocytophaga</taxon>
    </lineage>
</organism>
<evidence type="ECO:0000259" key="2">
    <source>
        <dbReference type="Pfam" id="PF12158"/>
    </source>
</evidence>
<reference evidence="3" key="1">
    <citation type="submission" date="2023-05" db="EMBL/GenBank/DDBJ databases">
        <authorList>
            <person name="Zhang X."/>
        </authorList>
    </citation>
    <scope>NUCLEOTIDE SEQUENCE</scope>
    <source>
        <strain evidence="3">YF14B1</strain>
    </source>
</reference>
<dbReference type="EMBL" id="JASJOS010000036">
    <property type="protein sequence ID" value="MDJ1486347.1"/>
    <property type="molecule type" value="Genomic_DNA"/>
</dbReference>
<evidence type="ECO:0000256" key="1">
    <source>
        <dbReference type="SAM" id="Phobius"/>
    </source>
</evidence>
<feature type="transmembrane region" description="Helical" evidence="1">
    <location>
        <begin position="6"/>
        <end position="24"/>
    </location>
</feature>
<dbReference type="InterPro" id="IPR021994">
    <property type="entry name" value="DUF3592"/>
</dbReference>
<comment type="caution">
    <text evidence="3">The sequence shown here is derived from an EMBL/GenBank/DDBJ whole genome shotgun (WGS) entry which is preliminary data.</text>
</comment>
<sequence>MFIIMYPVGLCFILCGLYLVRFAFKERQRIQHLIQTGLPVTGVVIETLEEDEYYFLIIEYQTQTGQILKTKTRQDTVSVGINNSSSYSQKVSPGFRVNDLVDILYDPANPTDIIIDTPYYKHTSAILVFVLGVVIIVGGIFIFREY</sequence>
<accession>A0AAE3UC19</accession>
<evidence type="ECO:0000313" key="4">
    <source>
        <dbReference type="Proteomes" id="UP001241110"/>
    </source>
</evidence>
<gene>
    <name evidence="3" type="ORF">QNI16_38060</name>
</gene>
<keyword evidence="1" id="KW-1133">Transmembrane helix</keyword>
<feature type="domain" description="DUF3592" evidence="2">
    <location>
        <begin position="52"/>
        <end position="118"/>
    </location>
</feature>
<keyword evidence="1" id="KW-0812">Transmembrane</keyword>
<dbReference type="Proteomes" id="UP001241110">
    <property type="component" value="Unassembled WGS sequence"/>
</dbReference>
<keyword evidence="1" id="KW-0472">Membrane</keyword>
<proteinExistence type="predicted"/>
<evidence type="ECO:0000313" key="3">
    <source>
        <dbReference type="EMBL" id="MDJ1486347.1"/>
    </source>
</evidence>
<name>A0AAE3UC19_9BACT</name>
<dbReference type="RefSeq" id="WP_313989874.1">
    <property type="nucleotide sequence ID" value="NZ_JASJOS010000036.1"/>
</dbReference>
<dbReference type="Pfam" id="PF12158">
    <property type="entry name" value="DUF3592"/>
    <property type="match status" value="1"/>
</dbReference>